<proteinExistence type="inferred from homology"/>
<gene>
    <name evidence="4" type="primary">atpD</name>
    <name evidence="5" type="ORF">RASY3_11810</name>
</gene>
<dbReference type="Proteomes" id="UP000021369">
    <property type="component" value="Unassembled WGS sequence"/>
</dbReference>
<dbReference type="EMBL" id="JEOB01000003">
    <property type="protein sequence ID" value="EXM38984.1"/>
    <property type="molecule type" value="Genomic_DNA"/>
</dbReference>
<evidence type="ECO:0000256" key="3">
    <source>
        <dbReference type="ARBA" id="ARBA00023065"/>
    </source>
</evidence>
<reference evidence="5 6" key="1">
    <citation type="submission" date="2013-06" db="EMBL/GenBank/DDBJ databases">
        <title>Rumen cellulosomics: divergent fiber-degrading strategies revealed by comparative genome-wide analysis of six Ruminococcal strains.</title>
        <authorList>
            <person name="Dassa B."/>
            <person name="Borovok I."/>
            <person name="Lamed R."/>
            <person name="Flint H."/>
            <person name="Yeoman C.J."/>
            <person name="White B."/>
            <person name="Bayer E.A."/>
        </authorList>
    </citation>
    <scope>NUCLEOTIDE SEQUENCE [LARGE SCALE GENOMIC DNA]</scope>
    <source>
        <strain evidence="5 6">SY3</strain>
    </source>
</reference>
<dbReference type="GO" id="GO:0042777">
    <property type="term" value="P:proton motive force-driven plasma membrane ATP synthesis"/>
    <property type="evidence" value="ECO:0007669"/>
    <property type="project" value="UniProtKB-UniRule"/>
</dbReference>
<accession>A0A011UEG8</accession>
<dbReference type="Pfam" id="PF01813">
    <property type="entry name" value="ATP-synt_D"/>
    <property type="match status" value="1"/>
</dbReference>
<protein>
    <recommendedName>
        <fullName evidence="4">V-type ATP synthase subunit D</fullName>
    </recommendedName>
    <alternativeName>
        <fullName evidence="4">V-ATPase subunit D</fullName>
    </alternativeName>
</protein>
<dbReference type="Gene3D" id="1.10.287.3240">
    <property type="match status" value="1"/>
</dbReference>
<name>A0A011UEG8_RUMAL</name>
<comment type="similarity">
    <text evidence="1 4">Belongs to the V-ATPase D subunit family.</text>
</comment>
<dbReference type="AlphaFoldDB" id="A0A011UEG8"/>
<dbReference type="PANTHER" id="PTHR11671">
    <property type="entry name" value="V-TYPE ATP SYNTHASE SUBUNIT D"/>
    <property type="match status" value="1"/>
</dbReference>
<keyword evidence="2 4" id="KW-0813">Transport</keyword>
<evidence type="ECO:0000256" key="4">
    <source>
        <dbReference type="HAMAP-Rule" id="MF_00271"/>
    </source>
</evidence>
<dbReference type="HAMAP" id="MF_00271">
    <property type="entry name" value="ATP_synth_D_arch"/>
    <property type="match status" value="1"/>
</dbReference>
<keyword evidence="6" id="KW-1185">Reference proteome</keyword>
<keyword evidence="4" id="KW-0066">ATP synthesis</keyword>
<keyword evidence="3 4" id="KW-0406">Ion transport</keyword>
<dbReference type="GO" id="GO:0005524">
    <property type="term" value="F:ATP binding"/>
    <property type="evidence" value="ECO:0007669"/>
    <property type="project" value="UniProtKB-UniRule"/>
</dbReference>
<dbReference type="PATRIC" id="fig|1341156.4.peg.2300"/>
<dbReference type="NCBIfam" id="TIGR00309">
    <property type="entry name" value="V_ATPase_subD"/>
    <property type="match status" value="1"/>
</dbReference>
<evidence type="ECO:0000313" key="6">
    <source>
        <dbReference type="Proteomes" id="UP000021369"/>
    </source>
</evidence>
<dbReference type="GO" id="GO:0046961">
    <property type="term" value="F:proton-transporting ATPase activity, rotational mechanism"/>
    <property type="evidence" value="ECO:0007669"/>
    <property type="project" value="InterPro"/>
</dbReference>
<evidence type="ECO:0000256" key="2">
    <source>
        <dbReference type="ARBA" id="ARBA00022448"/>
    </source>
</evidence>
<organism evidence="5 6">
    <name type="scientific">Ruminococcus albus SY3</name>
    <dbReference type="NCBI Taxonomy" id="1341156"/>
    <lineage>
        <taxon>Bacteria</taxon>
        <taxon>Bacillati</taxon>
        <taxon>Bacillota</taxon>
        <taxon>Clostridia</taxon>
        <taxon>Eubacteriales</taxon>
        <taxon>Oscillospiraceae</taxon>
        <taxon>Ruminococcus</taxon>
    </lineage>
</organism>
<dbReference type="InterPro" id="IPR002699">
    <property type="entry name" value="V_ATPase_D"/>
</dbReference>
<comment type="function">
    <text evidence="4">Produces ATP from ADP in the presence of a proton gradient across the membrane.</text>
</comment>
<comment type="caution">
    <text evidence="5">The sequence shown here is derived from an EMBL/GenBank/DDBJ whole genome shotgun (WGS) entry which is preliminary data.</text>
</comment>
<evidence type="ECO:0000313" key="5">
    <source>
        <dbReference type="EMBL" id="EXM38984.1"/>
    </source>
</evidence>
<dbReference type="OrthoDB" id="9781718at2"/>
<sequence length="215" mass="24657">MAVQQVFPTKGNLIATKKNLQLAALGYELLDRKRNILIREIMTLVEKAKELRSSIEDTYKEAYEMLKMANMSMGVITPYAECMPVEDGIELSSKSVMGVELPQVIYHETPREVCYGFARTNSQLDRAFIAFEKVKRLTVKLAEVENSIYRLSVAIKKTQRRANALQNIIIPRYTDTVKFIADSLEEKDREEFSRMKVIKAVKLKKENENNGEGQQ</sequence>
<keyword evidence="4" id="KW-0375">Hydrogen ion transport</keyword>
<dbReference type="GO" id="GO:0046933">
    <property type="term" value="F:proton-transporting ATP synthase activity, rotational mechanism"/>
    <property type="evidence" value="ECO:0007669"/>
    <property type="project" value="UniProtKB-UniRule"/>
</dbReference>
<evidence type="ECO:0000256" key="1">
    <source>
        <dbReference type="ARBA" id="ARBA00005850"/>
    </source>
</evidence>
<dbReference type="RefSeq" id="WP_024858297.1">
    <property type="nucleotide sequence ID" value="NZ_JEOB01000003.1"/>
</dbReference>